<dbReference type="PANTHER" id="PTHR45436">
    <property type="entry name" value="SENSOR HISTIDINE KINASE YKOH"/>
    <property type="match status" value="1"/>
</dbReference>
<dbReference type="InterPro" id="IPR013587">
    <property type="entry name" value="Nitrate/nitrite_sensing"/>
</dbReference>
<keyword evidence="10" id="KW-1185">Reference proteome</keyword>
<keyword evidence="7" id="KW-1133">Transmembrane helix</keyword>
<evidence type="ECO:0000256" key="4">
    <source>
        <dbReference type="ARBA" id="ARBA00022679"/>
    </source>
</evidence>
<evidence type="ECO:0000313" key="10">
    <source>
        <dbReference type="Proteomes" id="UP000619260"/>
    </source>
</evidence>
<dbReference type="GO" id="GO:0005886">
    <property type="term" value="C:plasma membrane"/>
    <property type="evidence" value="ECO:0007669"/>
    <property type="project" value="TreeGrafter"/>
</dbReference>
<feature type="compositionally biased region" description="Basic and acidic residues" evidence="6">
    <location>
        <begin position="689"/>
        <end position="698"/>
    </location>
</feature>
<dbReference type="GO" id="GO:0000160">
    <property type="term" value="P:phosphorelay signal transduction system"/>
    <property type="evidence" value="ECO:0007669"/>
    <property type="project" value="TreeGrafter"/>
</dbReference>
<dbReference type="EC" id="2.7.13.3" evidence="2"/>
<dbReference type="PANTHER" id="PTHR45436:SF5">
    <property type="entry name" value="SENSOR HISTIDINE KINASE TRCS"/>
    <property type="match status" value="1"/>
</dbReference>
<evidence type="ECO:0000256" key="5">
    <source>
        <dbReference type="ARBA" id="ARBA00022777"/>
    </source>
</evidence>
<keyword evidence="7" id="KW-0472">Membrane</keyword>
<protein>
    <recommendedName>
        <fullName evidence="2">histidine kinase</fullName>
        <ecNumber evidence="2">2.7.13.3</ecNumber>
    </recommendedName>
</protein>
<evidence type="ECO:0000259" key="8">
    <source>
        <dbReference type="SMART" id="SM00387"/>
    </source>
</evidence>
<dbReference type="Pfam" id="PF08376">
    <property type="entry name" value="NIT"/>
    <property type="match status" value="1"/>
</dbReference>
<keyword evidence="7" id="KW-0812">Transmembrane</keyword>
<dbReference type="Proteomes" id="UP000619260">
    <property type="component" value="Unassembled WGS sequence"/>
</dbReference>
<feature type="region of interest" description="Disordered" evidence="6">
    <location>
        <begin position="1"/>
        <end position="20"/>
    </location>
</feature>
<name>A0A8J3YIX4_9ACTN</name>
<dbReference type="CDD" id="cd00075">
    <property type="entry name" value="HATPase"/>
    <property type="match status" value="1"/>
</dbReference>
<dbReference type="GO" id="GO:0004673">
    <property type="term" value="F:protein histidine kinase activity"/>
    <property type="evidence" value="ECO:0007669"/>
    <property type="project" value="UniProtKB-EC"/>
</dbReference>
<dbReference type="InterPro" id="IPR050428">
    <property type="entry name" value="TCS_sensor_his_kinase"/>
</dbReference>
<dbReference type="Gene3D" id="3.30.565.10">
    <property type="entry name" value="Histidine kinase-like ATPase, C-terminal domain"/>
    <property type="match status" value="1"/>
</dbReference>
<dbReference type="InterPro" id="IPR003594">
    <property type="entry name" value="HATPase_dom"/>
</dbReference>
<evidence type="ECO:0000256" key="6">
    <source>
        <dbReference type="SAM" id="MobiDB-lite"/>
    </source>
</evidence>
<keyword evidence="5" id="KW-0418">Kinase</keyword>
<comment type="caution">
    <text evidence="9">The sequence shown here is derived from an EMBL/GenBank/DDBJ whole genome shotgun (WGS) entry which is preliminary data.</text>
</comment>
<dbReference type="InterPro" id="IPR036890">
    <property type="entry name" value="HATPase_C_sf"/>
</dbReference>
<dbReference type="SUPFAM" id="SSF55874">
    <property type="entry name" value="ATPase domain of HSP90 chaperone/DNA topoisomerase II/histidine kinase"/>
    <property type="match status" value="1"/>
</dbReference>
<dbReference type="EMBL" id="BOPF01000004">
    <property type="protein sequence ID" value="GIJ44753.1"/>
    <property type="molecule type" value="Genomic_DNA"/>
</dbReference>
<evidence type="ECO:0000256" key="3">
    <source>
        <dbReference type="ARBA" id="ARBA00022553"/>
    </source>
</evidence>
<evidence type="ECO:0000256" key="1">
    <source>
        <dbReference type="ARBA" id="ARBA00000085"/>
    </source>
</evidence>
<dbReference type="Pfam" id="PF02518">
    <property type="entry name" value="HATPase_c"/>
    <property type="match status" value="1"/>
</dbReference>
<sequence length="815" mass="88131">MMRVSASPPPPATQSSRRRSLRGWRVRTKLAALLVVPALAFTVVAGVQIVSSVRAGSQLSASAEHMALAPKMVTLLHAVQDERDRVAGESATGVLGDQFDAALAGSQRTVDEAYTRLEQSVARSAEPLRREFGQVSVAFLELRDTRRAARAGSLRPQAVFDSYSRAANTLVDMLPDPSGAPDPKLSMAAHALASATGAERSASQLRGLVFAATRSKVVQPGDHQQFTFLVAEQRSALDRVREWLPPATTAPLSNPSIAVPMTTLRDQVLEEARLGTITVDPDAWWSTSTAELDAFRSVQLTAVRDATLTAAKLRDGQHRRTMWLVGLILLVLCVTSLSSVHVGRSIIRSLRELRAQALDVAHQRLPEAISLLREVERPDDLQHVPTAAFTSLGGGEEDGDEISEVADAFAAVHASALALAMEQATLRRDVNAVITSLARRSQALVDRQLRLLDEIEAAEEDPDQLANLFRLDHLATRMRRNGENLLVLTAADTRRQRPEPVPLAAVVLAAMAEIEHYERVRSDIDRGGYIVGHAVVDVVHLISELLDNATQFSPPDTEVTVLGRISGDGTEATLLIEDSGLGMGEAELALANQRVCQSARVDASTAERMGLLVVGRLATRHDIRVRLRALSTGVEAKITLPAHLLAAPPARPYAALANSVVRRSMAHLLGLPPAPPEPEPTHPRSTPTRAEDVLDKDGSYGWWSPQTKATPRVAEEPSTENPDDHVDEPAAPVEEPAPIEENEGTPAPASDVSMRKKESNVRRLPTRVPMAHLPKTPATSPDAPTVEITPKDLSNVLVKFYNGVHRASAEHPEET</sequence>
<evidence type="ECO:0000256" key="7">
    <source>
        <dbReference type="SAM" id="Phobius"/>
    </source>
</evidence>
<proteinExistence type="predicted"/>
<evidence type="ECO:0000256" key="2">
    <source>
        <dbReference type="ARBA" id="ARBA00012438"/>
    </source>
</evidence>
<keyword evidence="3" id="KW-0597">Phosphoprotein</keyword>
<gene>
    <name evidence="9" type="ORF">Val02_16390</name>
</gene>
<feature type="region of interest" description="Disordered" evidence="6">
    <location>
        <begin position="669"/>
        <end position="788"/>
    </location>
</feature>
<feature type="transmembrane region" description="Helical" evidence="7">
    <location>
        <begin position="322"/>
        <end position="342"/>
    </location>
</feature>
<feature type="domain" description="Histidine kinase/HSP90-like ATPase" evidence="8">
    <location>
        <begin position="533"/>
        <end position="644"/>
    </location>
</feature>
<organism evidence="9 10">
    <name type="scientific">Virgisporangium aliadipatigenens</name>
    <dbReference type="NCBI Taxonomy" id="741659"/>
    <lineage>
        <taxon>Bacteria</taxon>
        <taxon>Bacillati</taxon>
        <taxon>Actinomycetota</taxon>
        <taxon>Actinomycetes</taxon>
        <taxon>Micromonosporales</taxon>
        <taxon>Micromonosporaceae</taxon>
        <taxon>Virgisporangium</taxon>
    </lineage>
</organism>
<accession>A0A8J3YIX4</accession>
<dbReference type="AlphaFoldDB" id="A0A8J3YIX4"/>
<dbReference type="SMART" id="SM00387">
    <property type="entry name" value="HATPase_c"/>
    <property type="match status" value="1"/>
</dbReference>
<reference evidence="9" key="1">
    <citation type="submission" date="2021-01" db="EMBL/GenBank/DDBJ databases">
        <title>Whole genome shotgun sequence of Virgisporangium aliadipatigenens NBRC 105644.</title>
        <authorList>
            <person name="Komaki H."/>
            <person name="Tamura T."/>
        </authorList>
    </citation>
    <scope>NUCLEOTIDE SEQUENCE</scope>
    <source>
        <strain evidence="9">NBRC 105644</strain>
    </source>
</reference>
<keyword evidence="4" id="KW-0808">Transferase</keyword>
<comment type="catalytic activity">
    <reaction evidence="1">
        <text>ATP + protein L-histidine = ADP + protein N-phospho-L-histidine.</text>
        <dbReference type="EC" id="2.7.13.3"/>
    </reaction>
</comment>
<evidence type="ECO:0000313" key="9">
    <source>
        <dbReference type="EMBL" id="GIJ44753.1"/>
    </source>
</evidence>